<evidence type="ECO:0008006" key="3">
    <source>
        <dbReference type="Google" id="ProtNLM"/>
    </source>
</evidence>
<dbReference type="EMBL" id="JANRHJ010000015">
    <property type="protein sequence ID" value="MCR8874888.1"/>
    <property type="molecule type" value="Genomic_DNA"/>
</dbReference>
<accession>A0AAW5N7D4</accession>
<organism evidence="1 2">
    <name type="scientific">Phocaeicola barnesiae</name>
    <dbReference type="NCBI Taxonomy" id="376804"/>
    <lineage>
        <taxon>Bacteria</taxon>
        <taxon>Pseudomonadati</taxon>
        <taxon>Bacteroidota</taxon>
        <taxon>Bacteroidia</taxon>
        <taxon>Bacteroidales</taxon>
        <taxon>Bacteroidaceae</taxon>
        <taxon>Phocaeicola</taxon>
    </lineage>
</organism>
<evidence type="ECO:0000313" key="2">
    <source>
        <dbReference type="Proteomes" id="UP001204579"/>
    </source>
</evidence>
<gene>
    <name evidence="1" type="ORF">NW209_12860</name>
</gene>
<reference evidence="1 2" key="1">
    <citation type="submission" date="2022-08" db="EMBL/GenBank/DDBJ databases">
        <authorList>
            <person name="Zeman M."/>
            <person name="Kubasova T."/>
        </authorList>
    </citation>
    <scope>NUCLEOTIDE SEQUENCE [LARGE SCALE GENOMIC DNA]</scope>
    <source>
        <strain evidence="1 2">ET62</strain>
    </source>
</reference>
<evidence type="ECO:0000313" key="1">
    <source>
        <dbReference type="EMBL" id="MCR8874888.1"/>
    </source>
</evidence>
<comment type="caution">
    <text evidence="1">The sequence shown here is derived from an EMBL/GenBank/DDBJ whole genome shotgun (WGS) entry which is preliminary data.</text>
</comment>
<proteinExistence type="predicted"/>
<name>A0AAW5N7D4_9BACT</name>
<dbReference type="Proteomes" id="UP001204579">
    <property type="component" value="Unassembled WGS sequence"/>
</dbReference>
<protein>
    <recommendedName>
        <fullName evidence="3">HK97 gp10 family phage protein</fullName>
    </recommendedName>
</protein>
<dbReference type="AlphaFoldDB" id="A0AAW5N7D4"/>
<dbReference type="RefSeq" id="WP_258336131.1">
    <property type="nucleotide sequence ID" value="NZ_JANRHJ010000015.1"/>
</dbReference>
<keyword evidence="2" id="KW-1185">Reference proteome</keyword>
<sequence>MESVQITENEILKMFQDFNANMRKKTFRTVLRQSSNILRKQAILNLKHYVSNIDRKDKWGNTLRKGIVTKIAKNLKSATVHILANFKLKFFEMGTNVRYNKRIHTIKLKKRRYTGSINATHFFTTAKKQTETTVFNSIRTNLEATIRKINEKHK</sequence>